<accession>A0A1W1X952</accession>
<name>A0A1W1X952_9NEIS</name>
<proteinExistence type="predicted"/>
<dbReference type="EMBL" id="FWXD01000004">
    <property type="protein sequence ID" value="SMC20535.1"/>
    <property type="molecule type" value="Genomic_DNA"/>
</dbReference>
<dbReference type="SUPFAM" id="SSF55874">
    <property type="entry name" value="ATPase domain of HSP90 chaperone/DNA topoisomerase II/histidine kinase"/>
    <property type="match status" value="1"/>
</dbReference>
<comment type="catalytic activity">
    <reaction evidence="1">
        <text>ATP + protein L-histidine = ADP + protein N-phospho-L-histidine.</text>
        <dbReference type="EC" id="2.7.13.3"/>
    </reaction>
</comment>
<dbReference type="SUPFAM" id="SSF55785">
    <property type="entry name" value="PYP-like sensor domain (PAS domain)"/>
    <property type="match status" value="1"/>
</dbReference>
<dbReference type="Gene3D" id="1.10.287.130">
    <property type="match status" value="1"/>
</dbReference>
<dbReference type="EC" id="2.7.13.3" evidence="2"/>
<evidence type="ECO:0000256" key="4">
    <source>
        <dbReference type="SAM" id="Coils"/>
    </source>
</evidence>
<evidence type="ECO:0000259" key="5">
    <source>
        <dbReference type="PROSITE" id="PS50109"/>
    </source>
</evidence>
<keyword evidence="6" id="KW-0418">Kinase</keyword>
<reference evidence="6 7" key="1">
    <citation type="submission" date="2017-04" db="EMBL/GenBank/DDBJ databases">
        <authorList>
            <person name="Afonso C.L."/>
            <person name="Miller P.J."/>
            <person name="Scott M.A."/>
            <person name="Spackman E."/>
            <person name="Goraichik I."/>
            <person name="Dimitrov K.M."/>
            <person name="Suarez D.L."/>
            <person name="Swayne D.E."/>
        </authorList>
    </citation>
    <scope>NUCLEOTIDE SEQUENCE [LARGE SCALE GENOMIC DNA]</scope>
    <source>
        <strain evidence="6 7">DSM 23236</strain>
    </source>
</reference>
<dbReference type="RefSeq" id="WP_084089495.1">
    <property type="nucleotide sequence ID" value="NZ_FWXD01000004.1"/>
</dbReference>
<dbReference type="Gene3D" id="3.30.450.20">
    <property type="entry name" value="PAS domain"/>
    <property type="match status" value="1"/>
</dbReference>
<protein>
    <recommendedName>
        <fullName evidence="2">histidine kinase</fullName>
        <ecNumber evidence="2">2.7.13.3</ecNumber>
    </recommendedName>
</protein>
<keyword evidence="4" id="KW-0175">Coiled coil</keyword>
<dbReference type="Gene3D" id="3.30.565.10">
    <property type="entry name" value="Histidine kinase-like ATPase, C-terminal domain"/>
    <property type="match status" value="1"/>
</dbReference>
<keyword evidence="6" id="KW-0808">Transferase</keyword>
<dbReference type="GO" id="GO:0000155">
    <property type="term" value="F:phosphorelay sensor kinase activity"/>
    <property type="evidence" value="ECO:0007669"/>
    <property type="project" value="InterPro"/>
</dbReference>
<dbReference type="InterPro" id="IPR036890">
    <property type="entry name" value="HATPase_C_sf"/>
</dbReference>
<dbReference type="SMART" id="SM00388">
    <property type="entry name" value="HisKA"/>
    <property type="match status" value="1"/>
</dbReference>
<dbReference type="AlphaFoldDB" id="A0A1W1X952"/>
<dbReference type="STRING" id="1121001.SAMN02745857_00995"/>
<dbReference type="PROSITE" id="PS50109">
    <property type="entry name" value="HIS_KIN"/>
    <property type="match status" value="1"/>
</dbReference>
<evidence type="ECO:0000313" key="6">
    <source>
        <dbReference type="EMBL" id="SMC20535.1"/>
    </source>
</evidence>
<feature type="domain" description="Histidine kinase" evidence="5">
    <location>
        <begin position="179"/>
        <end position="385"/>
    </location>
</feature>
<dbReference type="PRINTS" id="PR00344">
    <property type="entry name" value="BCTRLSENSOR"/>
</dbReference>
<dbReference type="PANTHER" id="PTHR43065:SF29">
    <property type="entry name" value="SENSOR PROTEIN KINASE FLES"/>
    <property type="match status" value="1"/>
</dbReference>
<dbReference type="OrthoDB" id="224978at2"/>
<evidence type="ECO:0000256" key="3">
    <source>
        <dbReference type="ARBA" id="ARBA00022553"/>
    </source>
</evidence>
<evidence type="ECO:0000256" key="1">
    <source>
        <dbReference type="ARBA" id="ARBA00000085"/>
    </source>
</evidence>
<evidence type="ECO:0000313" key="7">
    <source>
        <dbReference type="Proteomes" id="UP000192761"/>
    </source>
</evidence>
<dbReference type="InterPro" id="IPR003594">
    <property type="entry name" value="HATPase_dom"/>
</dbReference>
<dbReference type="CDD" id="cd00082">
    <property type="entry name" value="HisKA"/>
    <property type="match status" value="1"/>
</dbReference>
<dbReference type="SMART" id="SM00387">
    <property type="entry name" value="HATPase_c"/>
    <property type="match status" value="1"/>
</dbReference>
<dbReference type="Proteomes" id="UP000192761">
    <property type="component" value="Unassembled WGS sequence"/>
</dbReference>
<dbReference type="InterPro" id="IPR036097">
    <property type="entry name" value="HisK_dim/P_sf"/>
</dbReference>
<keyword evidence="3" id="KW-0597">Phosphoprotein</keyword>
<dbReference type="SUPFAM" id="SSF47384">
    <property type="entry name" value="Homodimeric domain of signal transducing histidine kinase"/>
    <property type="match status" value="1"/>
</dbReference>
<dbReference type="InterPro" id="IPR035965">
    <property type="entry name" value="PAS-like_dom_sf"/>
</dbReference>
<dbReference type="InterPro" id="IPR005467">
    <property type="entry name" value="His_kinase_dom"/>
</dbReference>
<dbReference type="Pfam" id="PF00512">
    <property type="entry name" value="HisKA"/>
    <property type="match status" value="1"/>
</dbReference>
<sequence>MTEHSGGIDPQELEAAFSLFTAASQQLTDAYADLERQVVSLTQQLEIANGHLRRELEEKAALSRRLSLLLERLPGGMLELDAEGRVALMNPAAQRMLAPLQVGDAWAPFVAAQLEATSGADLWLYPRADGELRLSVVGADVPEEGGEILLVQDLTESWQLQQSLAHHKRLAAMGEMAAGLAHQLRTPLATALLYAGHLNKPGLAEPDRLKFADKALARLHHLESLIQNMLWFVRRQEVPSEEVELAACLQEAVQTLQPQLDAARISLRLDIDVAARVRANRKELLGVFLNLLENAIQASSVGAVIELSLVFAADFATIDITDHGKGMSPEVQERLFEPFFTTRKEGTGLGLAIVRNLVDQFGGEISVSSTLGHGSTFVVKLPAKGVASNV</sequence>
<keyword evidence="7" id="KW-1185">Reference proteome</keyword>
<evidence type="ECO:0000256" key="2">
    <source>
        <dbReference type="ARBA" id="ARBA00012438"/>
    </source>
</evidence>
<dbReference type="InterPro" id="IPR003661">
    <property type="entry name" value="HisK_dim/P_dom"/>
</dbReference>
<gene>
    <name evidence="6" type="ORF">SAMN02745857_00995</name>
</gene>
<feature type="coiled-coil region" evidence="4">
    <location>
        <begin position="24"/>
        <end position="72"/>
    </location>
</feature>
<organism evidence="6 7">
    <name type="scientific">Andreprevotia lacus DSM 23236</name>
    <dbReference type="NCBI Taxonomy" id="1121001"/>
    <lineage>
        <taxon>Bacteria</taxon>
        <taxon>Pseudomonadati</taxon>
        <taxon>Pseudomonadota</taxon>
        <taxon>Betaproteobacteria</taxon>
        <taxon>Neisseriales</taxon>
        <taxon>Chitinibacteraceae</taxon>
        <taxon>Andreprevotia</taxon>
    </lineage>
</organism>
<dbReference type="Pfam" id="PF02518">
    <property type="entry name" value="HATPase_c"/>
    <property type="match status" value="1"/>
</dbReference>
<dbReference type="InterPro" id="IPR004358">
    <property type="entry name" value="Sig_transdc_His_kin-like_C"/>
</dbReference>
<dbReference type="PANTHER" id="PTHR43065">
    <property type="entry name" value="SENSOR HISTIDINE KINASE"/>
    <property type="match status" value="1"/>
</dbReference>